<organism evidence="2">
    <name type="scientific">Tanacetum cinerariifolium</name>
    <name type="common">Dalmatian daisy</name>
    <name type="synonym">Chrysanthemum cinerariifolium</name>
    <dbReference type="NCBI Taxonomy" id="118510"/>
    <lineage>
        <taxon>Eukaryota</taxon>
        <taxon>Viridiplantae</taxon>
        <taxon>Streptophyta</taxon>
        <taxon>Embryophyta</taxon>
        <taxon>Tracheophyta</taxon>
        <taxon>Spermatophyta</taxon>
        <taxon>Magnoliopsida</taxon>
        <taxon>eudicotyledons</taxon>
        <taxon>Gunneridae</taxon>
        <taxon>Pentapetalae</taxon>
        <taxon>asterids</taxon>
        <taxon>campanulids</taxon>
        <taxon>Asterales</taxon>
        <taxon>Asteraceae</taxon>
        <taxon>Asteroideae</taxon>
        <taxon>Anthemideae</taxon>
        <taxon>Anthemidinae</taxon>
        <taxon>Tanacetum</taxon>
    </lineage>
</organism>
<gene>
    <name evidence="2" type="ORF">Tci_426876</name>
</gene>
<evidence type="ECO:0000313" key="2">
    <source>
        <dbReference type="EMBL" id="GEY54902.1"/>
    </source>
</evidence>
<name>A0A699HQ14_TANCI</name>
<evidence type="ECO:0000256" key="1">
    <source>
        <dbReference type="SAM" id="MobiDB-lite"/>
    </source>
</evidence>
<feature type="compositionally biased region" description="Acidic residues" evidence="1">
    <location>
        <begin position="167"/>
        <end position="179"/>
    </location>
</feature>
<feature type="compositionally biased region" description="Acidic residues" evidence="1">
    <location>
        <begin position="68"/>
        <end position="77"/>
    </location>
</feature>
<protein>
    <submittedName>
        <fullName evidence="2">Uncharacterized protein</fullName>
    </submittedName>
</protein>
<feature type="region of interest" description="Disordered" evidence="1">
    <location>
        <begin position="37"/>
        <end position="179"/>
    </location>
</feature>
<accession>A0A699HQ14</accession>
<comment type="caution">
    <text evidence="2">The sequence shown here is derived from an EMBL/GenBank/DDBJ whole genome shotgun (WGS) entry which is preliminary data.</text>
</comment>
<dbReference type="EMBL" id="BKCJ010187984">
    <property type="protein sequence ID" value="GEY54902.1"/>
    <property type="molecule type" value="Genomic_DNA"/>
</dbReference>
<feature type="compositionally biased region" description="Acidic residues" evidence="1">
    <location>
        <begin position="84"/>
        <end position="117"/>
    </location>
</feature>
<reference evidence="2" key="1">
    <citation type="journal article" date="2019" name="Sci. Rep.">
        <title>Draft genome of Tanacetum cinerariifolium, the natural source of mosquito coil.</title>
        <authorList>
            <person name="Yamashiro T."/>
            <person name="Shiraishi A."/>
            <person name="Satake H."/>
            <person name="Nakayama K."/>
        </authorList>
    </citation>
    <scope>NUCLEOTIDE SEQUENCE</scope>
</reference>
<sequence>MYGAILFDNLTNQSMKESEAYKTYYAFATGKAISKPKYVRRSVKEKTEQVPKASYGKRIKFDAKKSSDDEDDDDDETSVSKEKDDDDQEDDDDQDNDDEQGDDDERTDSDNDGDGDEFFPPKFFPHNVEDKEEDSFDHRVQTPFHVGSTNDEDGDKEIQGVNVEGDKMDEEETNKEDEGDELYRDVNSSSVSSSFVSNMLNPSPDTGIDSIFNLNTESTSLVDVLVTTIVEPPFLSATTLPPPPTPLITYLQQTPVPTPATVPSSSLQDLPNFSSLFGFDHRLKALEYDFSEFKQTN</sequence>
<proteinExistence type="predicted"/>
<dbReference type="AlphaFoldDB" id="A0A699HQ14"/>